<evidence type="ECO:0000313" key="2">
    <source>
        <dbReference type="EMBL" id="MBK1670850.1"/>
    </source>
</evidence>
<evidence type="ECO:0000256" key="1">
    <source>
        <dbReference type="SAM" id="MobiDB-lite"/>
    </source>
</evidence>
<accession>A0ABS1DNA7</accession>
<dbReference type="NCBIfam" id="TIGR02300">
    <property type="entry name" value="FYDLN_acid"/>
    <property type="match status" value="1"/>
</dbReference>
<gene>
    <name evidence="2" type="ORF">CKO28_22800</name>
</gene>
<feature type="compositionally biased region" description="Low complexity" evidence="1">
    <location>
        <begin position="55"/>
        <end position="69"/>
    </location>
</feature>
<reference evidence="2 3" key="1">
    <citation type="journal article" date="2020" name="Microorganisms">
        <title>Osmotic Adaptation and Compatible Solute Biosynthesis of Phototrophic Bacteria as Revealed from Genome Analyses.</title>
        <authorList>
            <person name="Imhoff J.F."/>
            <person name="Rahn T."/>
            <person name="Kunzel S."/>
            <person name="Keller A."/>
            <person name="Neulinger S.C."/>
        </authorList>
    </citation>
    <scope>NUCLEOTIDE SEQUENCE [LARGE SCALE GENOMIC DNA]</scope>
    <source>
        <strain evidence="2 3">DSM 9895</strain>
    </source>
</reference>
<name>A0ABS1DNA7_9PROT</name>
<dbReference type="RefSeq" id="WP_200343297.1">
    <property type="nucleotide sequence ID" value="NZ_NRRL01000122.1"/>
</dbReference>
<dbReference type="Proteomes" id="UP001296873">
    <property type="component" value="Unassembled WGS sequence"/>
</dbReference>
<evidence type="ECO:0000313" key="3">
    <source>
        <dbReference type="Proteomes" id="UP001296873"/>
    </source>
</evidence>
<dbReference type="Pfam" id="PF09538">
    <property type="entry name" value="FYDLN_acid"/>
    <property type="match status" value="1"/>
</dbReference>
<sequence>MAKPEWGKKRLCPSCGTKFYDLRKSPPACPSCGETVDVEAPTKSRRSRGKDSGRAKAASAAPAAPAASAEEPVLGDETDETPLDDDTSEEIDDSSELGEDEPLGNVVDDDEQENN</sequence>
<comment type="caution">
    <text evidence="2">The sequence shown here is derived from an EMBL/GenBank/DDBJ whole genome shotgun (WGS) entry which is preliminary data.</text>
</comment>
<feature type="region of interest" description="Disordered" evidence="1">
    <location>
        <begin position="21"/>
        <end position="115"/>
    </location>
</feature>
<keyword evidence="3" id="KW-1185">Reference proteome</keyword>
<protein>
    <submittedName>
        <fullName evidence="2">TIGR02300 family protein</fullName>
    </submittedName>
</protein>
<proteinExistence type="predicted"/>
<dbReference type="EMBL" id="NRRL01000122">
    <property type="protein sequence ID" value="MBK1670850.1"/>
    <property type="molecule type" value="Genomic_DNA"/>
</dbReference>
<organism evidence="2 3">
    <name type="scientific">Rhodovibrio sodomensis</name>
    <dbReference type="NCBI Taxonomy" id="1088"/>
    <lineage>
        <taxon>Bacteria</taxon>
        <taxon>Pseudomonadati</taxon>
        <taxon>Pseudomonadota</taxon>
        <taxon>Alphaproteobacteria</taxon>
        <taxon>Rhodospirillales</taxon>
        <taxon>Rhodovibrionaceae</taxon>
        <taxon>Rhodovibrio</taxon>
    </lineage>
</organism>
<dbReference type="InterPro" id="IPR012644">
    <property type="entry name" value="CHP02300_FYDLN_acid"/>
</dbReference>
<feature type="compositionally biased region" description="Acidic residues" evidence="1">
    <location>
        <begin position="73"/>
        <end position="115"/>
    </location>
</feature>